<evidence type="ECO:0000256" key="7">
    <source>
        <dbReference type="SAM" id="Phobius"/>
    </source>
</evidence>
<dbReference type="NCBIfam" id="NF004500">
    <property type="entry name" value="PRK05846.1-4"/>
    <property type="match status" value="1"/>
</dbReference>
<feature type="transmembrane region" description="Helical" evidence="7">
    <location>
        <begin position="118"/>
        <end position="134"/>
    </location>
</feature>
<protein>
    <submittedName>
        <fullName evidence="9">NADH-quinone oxidoreductase subunit M</fullName>
    </submittedName>
</protein>
<evidence type="ECO:0000256" key="5">
    <source>
        <dbReference type="ARBA" id="ARBA00023136"/>
    </source>
</evidence>
<dbReference type="GO" id="GO:0003954">
    <property type="term" value="F:NADH dehydrogenase activity"/>
    <property type="evidence" value="ECO:0007669"/>
    <property type="project" value="TreeGrafter"/>
</dbReference>
<feature type="transmembrane region" description="Helical" evidence="7">
    <location>
        <begin position="380"/>
        <end position="403"/>
    </location>
</feature>
<feature type="transmembrane region" description="Helical" evidence="7">
    <location>
        <begin position="311"/>
        <end position="333"/>
    </location>
</feature>
<dbReference type="eggNOG" id="COG1008">
    <property type="taxonomic scope" value="Bacteria"/>
</dbReference>
<dbReference type="InterPro" id="IPR001750">
    <property type="entry name" value="ND/Mrp_TM"/>
</dbReference>
<reference evidence="9 10" key="1">
    <citation type="submission" date="2012-08" db="EMBL/GenBank/DDBJ databases">
        <title>Whole genome shotgun sequence of Austwickia chelonae NBRC 105200.</title>
        <authorList>
            <person name="Yoshida I."/>
            <person name="Hosoyama A."/>
            <person name="Tsuchikane K."/>
            <person name="Katsumata H."/>
            <person name="Ando Y."/>
            <person name="Ohji S."/>
            <person name="Hamada M."/>
            <person name="Tamura T."/>
            <person name="Yamazoe A."/>
            <person name="Yamazaki S."/>
            <person name="Fujita N."/>
        </authorList>
    </citation>
    <scope>NUCLEOTIDE SEQUENCE [LARGE SCALE GENOMIC DNA]</scope>
    <source>
        <strain evidence="9 10">NBRC 105200</strain>
    </source>
</reference>
<feature type="transmembrane region" description="Helical" evidence="7">
    <location>
        <begin position="140"/>
        <end position="161"/>
    </location>
</feature>
<dbReference type="OrthoDB" id="9768329at2"/>
<gene>
    <name evidence="9" type="primary">nuoM</name>
    <name evidence="9" type="ORF">AUCHE_08_03030</name>
</gene>
<dbReference type="GO" id="GO:0042773">
    <property type="term" value="P:ATP synthesis coupled electron transport"/>
    <property type="evidence" value="ECO:0007669"/>
    <property type="project" value="InterPro"/>
</dbReference>
<feature type="transmembrane region" description="Helical" evidence="7">
    <location>
        <begin position="85"/>
        <end position="106"/>
    </location>
</feature>
<dbReference type="PRINTS" id="PR01437">
    <property type="entry name" value="NUOXDRDTASE4"/>
</dbReference>
<keyword evidence="5 7" id="KW-0472">Membrane</keyword>
<evidence type="ECO:0000313" key="10">
    <source>
        <dbReference type="Proteomes" id="UP000008495"/>
    </source>
</evidence>
<dbReference type="RefSeq" id="WP_006502813.1">
    <property type="nucleotide sequence ID" value="NZ_BAGZ01000008.1"/>
</dbReference>
<evidence type="ECO:0000256" key="4">
    <source>
        <dbReference type="ARBA" id="ARBA00022989"/>
    </source>
</evidence>
<feature type="transmembrane region" description="Helical" evidence="7">
    <location>
        <begin position="282"/>
        <end position="304"/>
    </location>
</feature>
<feature type="transmembrane region" description="Helical" evidence="7">
    <location>
        <begin position="173"/>
        <end position="193"/>
    </location>
</feature>
<feature type="transmembrane region" description="Helical" evidence="7">
    <location>
        <begin position="219"/>
        <end position="241"/>
    </location>
</feature>
<feature type="transmembrane region" description="Helical" evidence="7">
    <location>
        <begin position="36"/>
        <end position="55"/>
    </location>
</feature>
<dbReference type="AlphaFoldDB" id="K6VMY1"/>
<keyword evidence="3 6" id="KW-0812">Transmembrane</keyword>
<name>K6VMY1_9MICO</name>
<feature type="transmembrane region" description="Helical" evidence="7">
    <location>
        <begin position="478"/>
        <end position="496"/>
    </location>
</feature>
<dbReference type="Proteomes" id="UP000008495">
    <property type="component" value="Unassembled WGS sequence"/>
</dbReference>
<evidence type="ECO:0000256" key="3">
    <source>
        <dbReference type="ARBA" id="ARBA00022692"/>
    </source>
</evidence>
<feature type="transmembrane region" description="Helical" evidence="7">
    <location>
        <begin position="415"/>
        <end position="437"/>
    </location>
</feature>
<accession>K6VMY1</accession>
<evidence type="ECO:0000256" key="1">
    <source>
        <dbReference type="ARBA" id="ARBA00004127"/>
    </source>
</evidence>
<dbReference type="PANTHER" id="PTHR43507">
    <property type="entry name" value="NADH-UBIQUINONE OXIDOREDUCTASE CHAIN 4"/>
    <property type="match status" value="1"/>
</dbReference>
<evidence type="ECO:0000256" key="6">
    <source>
        <dbReference type="RuleBase" id="RU000320"/>
    </source>
</evidence>
<comment type="subcellular location">
    <subcellularLocation>
        <location evidence="1">Endomembrane system</location>
        <topology evidence="1">Multi-pass membrane protein</topology>
    </subcellularLocation>
    <subcellularLocation>
        <location evidence="6">Membrane</location>
        <topology evidence="6">Multi-pass membrane protein</topology>
    </subcellularLocation>
</comment>
<feature type="transmembrane region" description="Helical" evidence="7">
    <location>
        <begin position="6"/>
        <end position="24"/>
    </location>
</feature>
<dbReference type="NCBIfam" id="TIGR01972">
    <property type="entry name" value="NDH_I_M"/>
    <property type="match status" value="1"/>
</dbReference>
<dbReference type="GO" id="GO:0016020">
    <property type="term" value="C:membrane"/>
    <property type="evidence" value="ECO:0007669"/>
    <property type="project" value="UniProtKB-SubCell"/>
</dbReference>
<evidence type="ECO:0000259" key="8">
    <source>
        <dbReference type="Pfam" id="PF00361"/>
    </source>
</evidence>
<dbReference type="InterPro" id="IPR003918">
    <property type="entry name" value="NADH_UbQ_OxRdtase"/>
</dbReference>
<keyword evidence="4 7" id="KW-1133">Transmembrane helix</keyword>
<proteinExistence type="inferred from homology"/>
<sequence length="529" mass="56679">MKNVDWLTVMMVVPLVGALIVAFLPRGGRRLARPVSLAISLLVLVLSGVATASSYDLGSSEQFQMRATHEWIPQWGVSYAVGADGMALAMIVMSALLVPICLLAAWDDMPEDGSRDNGYFAWILVLETFMIGVFSAVDVFLFYVFFEGMLIPVYFLIASYGVGADRRRAALKFLLFSLAGGLVMLAALIGLYVQGKGGSTGFLVSSLTGLQMDTNTERLLFLGFFIAFAIKAPMVPVHTWLPDAAEAATPATSTLLVGVLDKVGTFGMIRFCLQFFPNASQWATPVVIGLALLSIIYGGIAAIGQQHMMRLVAFTSVSHFGFIVLGIFAFTRMAGQGSVLYMLNHGFSTAALFLVAGMLVKRHGSALIRDYGGWQRVTPVLAGCFLVAGLSGLALPGLSSFVSEFLVMMGTFQRYPWVGAISSVGIILAALYILLLYQRVFTGPPPGERVSDHGHATLEKDPESAPVKVADLVVREKLVMAPLIVIFVVLGFYPNLALQAINPSVDKTLTIVGVKDPEPAADAAKGSAK</sequence>
<dbReference type="GO" id="GO:0048039">
    <property type="term" value="F:ubiquinone binding"/>
    <property type="evidence" value="ECO:0007669"/>
    <property type="project" value="TreeGrafter"/>
</dbReference>
<dbReference type="EMBL" id="BAGZ01000008">
    <property type="protein sequence ID" value="GAB78059.1"/>
    <property type="molecule type" value="Genomic_DNA"/>
</dbReference>
<comment type="caution">
    <text evidence="9">The sequence shown here is derived from an EMBL/GenBank/DDBJ whole genome shotgun (WGS) entry which is preliminary data.</text>
</comment>
<dbReference type="STRING" id="100225.SAMN05421595_0575"/>
<dbReference type="InterPro" id="IPR010227">
    <property type="entry name" value="NADH_Q_OxRdtase_chainM/4"/>
</dbReference>
<feature type="transmembrane region" description="Helical" evidence="7">
    <location>
        <begin position="339"/>
        <end position="360"/>
    </location>
</feature>
<dbReference type="GO" id="GO:0015990">
    <property type="term" value="P:electron transport coupled proton transport"/>
    <property type="evidence" value="ECO:0007669"/>
    <property type="project" value="TreeGrafter"/>
</dbReference>
<keyword evidence="10" id="KW-1185">Reference proteome</keyword>
<dbReference type="PANTHER" id="PTHR43507:SF1">
    <property type="entry name" value="NADH-UBIQUINONE OXIDOREDUCTASE CHAIN 4"/>
    <property type="match status" value="1"/>
</dbReference>
<feature type="transmembrane region" description="Helical" evidence="7">
    <location>
        <begin position="253"/>
        <end position="276"/>
    </location>
</feature>
<organism evidence="9 10">
    <name type="scientific">Austwickia chelonae NBRC 105200</name>
    <dbReference type="NCBI Taxonomy" id="1184607"/>
    <lineage>
        <taxon>Bacteria</taxon>
        <taxon>Bacillati</taxon>
        <taxon>Actinomycetota</taxon>
        <taxon>Actinomycetes</taxon>
        <taxon>Micrococcales</taxon>
        <taxon>Dermatophilaceae</taxon>
        <taxon>Austwickia</taxon>
    </lineage>
</organism>
<dbReference type="GO" id="GO:0012505">
    <property type="term" value="C:endomembrane system"/>
    <property type="evidence" value="ECO:0007669"/>
    <property type="project" value="UniProtKB-SubCell"/>
</dbReference>
<feature type="domain" description="NADH:quinone oxidoreductase/Mrp antiporter transmembrane" evidence="8">
    <location>
        <begin position="136"/>
        <end position="425"/>
    </location>
</feature>
<evidence type="ECO:0000256" key="2">
    <source>
        <dbReference type="ARBA" id="ARBA00009025"/>
    </source>
</evidence>
<dbReference type="Pfam" id="PF00361">
    <property type="entry name" value="Proton_antipo_M"/>
    <property type="match status" value="1"/>
</dbReference>
<comment type="similarity">
    <text evidence="2">Belongs to the complex I subunit 4 family.</text>
</comment>
<evidence type="ECO:0000313" key="9">
    <source>
        <dbReference type="EMBL" id="GAB78059.1"/>
    </source>
</evidence>
<dbReference type="GO" id="GO:0008137">
    <property type="term" value="F:NADH dehydrogenase (ubiquinone) activity"/>
    <property type="evidence" value="ECO:0007669"/>
    <property type="project" value="InterPro"/>
</dbReference>